<dbReference type="OrthoDB" id="5977486at2759"/>
<dbReference type="Proteomes" id="UP000007819">
    <property type="component" value="Chromosome A2"/>
</dbReference>
<feature type="compositionally biased region" description="Acidic residues" evidence="1">
    <location>
        <begin position="81"/>
        <end position="93"/>
    </location>
</feature>
<dbReference type="InterPro" id="IPR056515">
    <property type="entry name" value="INO80E_N"/>
</dbReference>
<evidence type="ECO:0000313" key="3">
    <source>
        <dbReference type="EnsemblMetazoa" id="XP_008179738.1"/>
    </source>
</evidence>
<sequence>MGSESPKMVADEETFDENSLAEANSKEQYKEMKRKLRLLVYENEIFQQTLKTTQRKLLKASRDKNVLLDRLIMYEMVDLSSSDDELTESSDEGDSTKPEPKKRKDPPANNNSSSGTSKQSISPQRTNPNPAKKRKPSTPKASKSAPMPLQSNESHSNNVLSTAESSKTMAEPKSGNSFSQHSLATDMFNDTFSAKSESNSMYDIDTSPNNIAEDMINVDSIGK</sequence>
<feature type="domain" description="INO80 complex subunit E N-terminal" evidence="2">
    <location>
        <begin position="25"/>
        <end position="71"/>
    </location>
</feature>
<keyword evidence="4" id="KW-1185">Reference proteome</keyword>
<evidence type="ECO:0000259" key="2">
    <source>
        <dbReference type="Pfam" id="PF24237"/>
    </source>
</evidence>
<evidence type="ECO:0000313" key="4">
    <source>
        <dbReference type="Proteomes" id="UP000007819"/>
    </source>
</evidence>
<feature type="region of interest" description="Disordered" evidence="1">
    <location>
        <begin position="81"/>
        <end position="182"/>
    </location>
</feature>
<reference evidence="4" key="1">
    <citation type="submission" date="2010-06" db="EMBL/GenBank/DDBJ databases">
        <authorList>
            <person name="Jiang H."/>
            <person name="Abraham K."/>
            <person name="Ali S."/>
            <person name="Alsbrooks S.L."/>
            <person name="Anim B.N."/>
            <person name="Anosike U.S."/>
            <person name="Attaway T."/>
            <person name="Bandaranaike D.P."/>
            <person name="Battles P.K."/>
            <person name="Bell S.N."/>
            <person name="Bell A.V."/>
            <person name="Beltran B."/>
            <person name="Bickham C."/>
            <person name="Bustamante Y."/>
            <person name="Caleb T."/>
            <person name="Canada A."/>
            <person name="Cardenas V."/>
            <person name="Carter K."/>
            <person name="Chacko J."/>
            <person name="Chandrabose M.N."/>
            <person name="Chavez D."/>
            <person name="Chavez A."/>
            <person name="Chen L."/>
            <person name="Chu H.-S."/>
            <person name="Claassen K.J."/>
            <person name="Cockrell R."/>
            <person name="Collins M."/>
            <person name="Cooper J.A."/>
            <person name="Cree A."/>
            <person name="Curry S.M."/>
            <person name="Da Y."/>
            <person name="Dao M.D."/>
            <person name="Das B."/>
            <person name="Davila M.-L."/>
            <person name="Davy-Carroll L."/>
            <person name="Denson S."/>
            <person name="Dinh H."/>
            <person name="Ebong V.E."/>
            <person name="Edwards J.R."/>
            <person name="Egan A."/>
            <person name="El-Daye J."/>
            <person name="Escobedo L."/>
            <person name="Fernandez S."/>
            <person name="Fernando P.R."/>
            <person name="Flagg N."/>
            <person name="Forbes L.D."/>
            <person name="Fowler R.G."/>
            <person name="Fu Q."/>
            <person name="Gabisi R.A."/>
            <person name="Ganer J."/>
            <person name="Garbino Pronczuk A."/>
            <person name="Garcia R.M."/>
            <person name="Garner T."/>
            <person name="Garrett T.E."/>
            <person name="Gonzalez D.A."/>
            <person name="Hamid H."/>
            <person name="Hawkins E.S."/>
            <person name="Hirani K."/>
            <person name="Hogues M.E."/>
            <person name="Hollins B."/>
            <person name="Hsiao C.-H."/>
            <person name="Jabil R."/>
            <person name="James M.L."/>
            <person name="Jhangiani S.N."/>
            <person name="Johnson B."/>
            <person name="Johnson Q."/>
            <person name="Joshi V."/>
            <person name="Kalu J.B."/>
            <person name="Kam C."/>
            <person name="Kashfia A."/>
            <person name="Keebler J."/>
            <person name="Kisamo H."/>
            <person name="Kovar C.L."/>
            <person name="Lago L.A."/>
            <person name="Lai C.-Y."/>
            <person name="Laidlaw J."/>
            <person name="Lara F."/>
            <person name="Le T.-K."/>
            <person name="Lee S.L."/>
            <person name="Legall F.H."/>
            <person name="Lemon S.J."/>
            <person name="Lewis L.R."/>
            <person name="Li B."/>
            <person name="Liu Y."/>
            <person name="Liu Y.-S."/>
            <person name="Lopez J."/>
            <person name="Lozado R.J."/>
            <person name="Lu J."/>
            <person name="Madu R.C."/>
            <person name="Maheshwari M."/>
            <person name="Maheshwari R."/>
            <person name="Malloy K."/>
            <person name="Martinez E."/>
            <person name="Mathew T."/>
            <person name="Mercado I.C."/>
            <person name="Mercado C."/>
            <person name="Meyer B."/>
            <person name="Montgomery K."/>
            <person name="Morgan M.B."/>
            <person name="Munidasa M."/>
            <person name="Nazareth L.V."/>
            <person name="Nelson J."/>
            <person name="Ng B.M."/>
            <person name="Nguyen N.B."/>
            <person name="Nguyen P.Q."/>
            <person name="Nguyen T."/>
            <person name="Obregon M."/>
            <person name="Okwuonu G.O."/>
            <person name="Onwere C.G."/>
            <person name="Orozco G."/>
            <person name="Parra A."/>
            <person name="Patel S."/>
            <person name="Patil S."/>
            <person name="Perez A."/>
            <person name="Perez Y."/>
            <person name="Pham C."/>
            <person name="Primus E.L."/>
            <person name="Pu L.-L."/>
            <person name="Puazo M."/>
            <person name="Qin X."/>
            <person name="Quiroz J.B."/>
            <person name="Reese J."/>
            <person name="Richards S."/>
            <person name="Rives C.M."/>
            <person name="Robberts R."/>
            <person name="Ruiz S.J."/>
            <person name="Ruiz M.J."/>
            <person name="Santibanez J."/>
            <person name="Schneider B.W."/>
            <person name="Sisson I."/>
            <person name="Smith M."/>
            <person name="Sodergren E."/>
            <person name="Song X.-Z."/>
            <person name="Song B.B."/>
            <person name="Summersgill H."/>
            <person name="Thelus R."/>
            <person name="Thornton R.D."/>
            <person name="Trejos Z.Y."/>
            <person name="Usmani K."/>
            <person name="Vattathil S."/>
            <person name="Villasana D."/>
            <person name="Walker D.L."/>
            <person name="Wang S."/>
            <person name="Wang K."/>
            <person name="White C.S."/>
            <person name="Williams A.C."/>
            <person name="Williamson J."/>
            <person name="Wilson K."/>
            <person name="Woghiren I.O."/>
            <person name="Woodworth J.R."/>
            <person name="Worley K.C."/>
            <person name="Wright R.A."/>
            <person name="Wu W."/>
            <person name="Young L."/>
            <person name="Zhang L."/>
            <person name="Zhang J."/>
            <person name="Zhu Y."/>
            <person name="Muzny D.M."/>
            <person name="Weinstock G."/>
            <person name="Gibbs R.A."/>
        </authorList>
    </citation>
    <scope>NUCLEOTIDE SEQUENCE [LARGE SCALE GENOMIC DNA]</scope>
    <source>
        <strain evidence="4">LSR1</strain>
    </source>
</reference>
<dbReference type="InterPro" id="IPR026678">
    <property type="entry name" value="INO80E"/>
</dbReference>
<dbReference type="PANTHER" id="PTHR21812">
    <property type="entry name" value="INO80 COMPLEX SUBUNIT E"/>
    <property type="match status" value="1"/>
</dbReference>
<protein>
    <recommendedName>
        <fullName evidence="2">INO80 complex subunit E N-terminal domain-containing protein</fullName>
    </recommendedName>
</protein>
<feature type="region of interest" description="Disordered" evidence="1">
    <location>
        <begin position="1"/>
        <end position="28"/>
    </location>
</feature>
<reference evidence="3" key="2">
    <citation type="submission" date="2022-06" db="UniProtKB">
        <authorList>
            <consortium name="EnsemblMetazoa"/>
        </authorList>
    </citation>
    <scope>IDENTIFICATION</scope>
</reference>
<name>A0A8R1X191_ACYPI</name>
<feature type="compositionally biased region" description="Polar residues" evidence="1">
    <location>
        <begin position="149"/>
        <end position="182"/>
    </location>
</feature>
<dbReference type="GO" id="GO:0031011">
    <property type="term" value="C:Ino80 complex"/>
    <property type="evidence" value="ECO:0007669"/>
    <property type="project" value="InterPro"/>
</dbReference>
<evidence type="ECO:0000256" key="1">
    <source>
        <dbReference type="SAM" id="MobiDB-lite"/>
    </source>
</evidence>
<proteinExistence type="predicted"/>
<dbReference type="PANTHER" id="PTHR21812:SF1">
    <property type="entry name" value="INO80 COMPLEX SUBUNIT E"/>
    <property type="match status" value="1"/>
</dbReference>
<dbReference type="EnsemblMetazoa" id="XM_008181516.2">
    <property type="protein sequence ID" value="XP_008179738.1"/>
    <property type="gene ID" value="LOC100162423"/>
</dbReference>
<dbReference type="Pfam" id="PF24237">
    <property type="entry name" value="INO80E"/>
    <property type="match status" value="1"/>
</dbReference>
<dbReference type="GO" id="GO:0006338">
    <property type="term" value="P:chromatin remodeling"/>
    <property type="evidence" value="ECO:0007669"/>
    <property type="project" value="InterPro"/>
</dbReference>
<accession>A0A8R1X191</accession>
<dbReference type="AlphaFoldDB" id="A0A8R1X191"/>
<organism evidence="3 4">
    <name type="scientific">Acyrthosiphon pisum</name>
    <name type="common">Pea aphid</name>
    <dbReference type="NCBI Taxonomy" id="7029"/>
    <lineage>
        <taxon>Eukaryota</taxon>
        <taxon>Metazoa</taxon>
        <taxon>Ecdysozoa</taxon>
        <taxon>Arthropoda</taxon>
        <taxon>Hexapoda</taxon>
        <taxon>Insecta</taxon>
        <taxon>Pterygota</taxon>
        <taxon>Neoptera</taxon>
        <taxon>Paraneoptera</taxon>
        <taxon>Hemiptera</taxon>
        <taxon>Sternorrhyncha</taxon>
        <taxon>Aphidomorpha</taxon>
        <taxon>Aphidoidea</taxon>
        <taxon>Aphididae</taxon>
        <taxon>Macrosiphini</taxon>
        <taxon>Acyrthosiphon</taxon>
    </lineage>
</organism>
<feature type="compositionally biased region" description="Polar residues" evidence="1">
    <location>
        <begin position="108"/>
        <end position="129"/>
    </location>
</feature>
<gene>
    <name evidence="3" type="primary">100162423</name>
</gene>